<evidence type="ECO:0000313" key="10">
    <source>
        <dbReference type="Proteomes" id="UP000314983"/>
    </source>
</evidence>
<evidence type="ECO:0000256" key="5">
    <source>
        <dbReference type="ARBA" id="ARBA00022989"/>
    </source>
</evidence>
<feature type="transmembrane region" description="Helical" evidence="8">
    <location>
        <begin position="63"/>
        <end position="86"/>
    </location>
</feature>
<name>A0A4W4DRH4_ELEEL</name>
<evidence type="ECO:0008006" key="11">
    <source>
        <dbReference type="Google" id="ProtNLM"/>
    </source>
</evidence>
<feature type="transmembrane region" description="Helical" evidence="8">
    <location>
        <begin position="410"/>
        <end position="432"/>
    </location>
</feature>
<sequence length="485" mass="54653">MGEQSDMSFKTTGSTWLSPLSDLVGIPLDQVNFIICQVFGLVIAFWFRLCLHPQRAGPALRHAVATLLGASLVIFCFGWYAFHIFILTLACYVILCQVSACTVHWYSLIVALGYLTACQVSRVFIFNYGILSTDFSGPLMMITQKITTVAFQVHDGKNVAFPSDSARPSLLEYLSYNLNFLSILVGPCSNYHDYIDFIEGRHVWRKLERLRQALILMPSLVPLQRAVCQKLLVCVGCVVWFFVVTRSFPIVHNVDPQFVSQTPFLSRLAYAFVSIQAARPKFYFAWTLADAIHNAAGYGISGMDDKGRVSWDLVSNIHIWEIETATSFKSFVDNWNIQTGAWLKSVCYDRAPHYRTPLTFVLSALWHGVYPGYYFTFLTGIPITLAARAVRRNLRPYFLGSRSVKLAYDVVTWTATQFTVCYAVMPFLLLAVEPTLTYYRSMYFHVHVISILAVILLPSRPRICVCACVCVCVRVCACACACVCV</sequence>
<dbReference type="InterPro" id="IPR004299">
    <property type="entry name" value="MBOAT_fam"/>
</dbReference>
<dbReference type="PANTHER" id="PTHR13906:SF6">
    <property type="entry name" value="LYSOPHOSPHOLIPID ACYLTRANSFERASE 1"/>
    <property type="match status" value="1"/>
</dbReference>
<accession>A0A4W4DRH4</accession>
<reference evidence="9" key="5">
    <citation type="submission" date="2025-09" db="UniProtKB">
        <authorList>
            <consortium name="Ensembl"/>
        </authorList>
    </citation>
    <scope>IDENTIFICATION</scope>
</reference>
<feature type="transmembrane region" description="Helical" evidence="8">
    <location>
        <begin position="231"/>
        <end position="251"/>
    </location>
</feature>
<proteinExistence type="predicted"/>
<dbReference type="Pfam" id="PF03062">
    <property type="entry name" value="MBOAT"/>
    <property type="match status" value="1"/>
</dbReference>
<keyword evidence="6 8" id="KW-0472">Membrane</keyword>
<comment type="subcellular location">
    <subcellularLocation>
        <location evidence="1">Endoplasmic reticulum membrane</location>
        <topology evidence="1">Multi-pass membrane protein</topology>
    </subcellularLocation>
</comment>
<evidence type="ECO:0000256" key="7">
    <source>
        <dbReference type="ARBA" id="ARBA00023315"/>
    </source>
</evidence>
<evidence type="ECO:0000313" key="9">
    <source>
        <dbReference type="Ensembl" id="ENSEEEP00000001788.2"/>
    </source>
</evidence>
<evidence type="ECO:0000256" key="1">
    <source>
        <dbReference type="ARBA" id="ARBA00004477"/>
    </source>
</evidence>
<protein>
    <recommendedName>
        <fullName evidence="11">Membrane bound O-acyltransferase domain containing 1</fullName>
    </recommendedName>
</protein>
<reference evidence="10" key="1">
    <citation type="journal article" date="2014" name="Science">
        <title>Nonhuman genetics. Genomic basis for the convergent evolution of electric organs.</title>
        <authorList>
            <person name="Gallant J.R."/>
            <person name="Traeger L.L."/>
            <person name="Volkening J.D."/>
            <person name="Moffett H."/>
            <person name="Chen P.H."/>
            <person name="Novina C.D."/>
            <person name="Phillips G.N.Jr."/>
            <person name="Anand R."/>
            <person name="Wells G.B."/>
            <person name="Pinch M."/>
            <person name="Guth R."/>
            <person name="Unguez G.A."/>
            <person name="Albert J.S."/>
            <person name="Zakon H.H."/>
            <person name="Samanta M.P."/>
            <person name="Sussman M.R."/>
        </authorList>
    </citation>
    <scope>NUCLEOTIDE SEQUENCE [LARGE SCALE GENOMIC DNA]</scope>
</reference>
<evidence type="ECO:0000256" key="2">
    <source>
        <dbReference type="ARBA" id="ARBA00022679"/>
    </source>
</evidence>
<dbReference type="InterPro" id="IPR049941">
    <property type="entry name" value="LPLAT_7/PORCN-like"/>
</dbReference>
<dbReference type="GO" id="GO:0016746">
    <property type="term" value="F:acyltransferase activity"/>
    <property type="evidence" value="ECO:0007669"/>
    <property type="project" value="UniProtKB-KW"/>
</dbReference>
<keyword evidence="3 8" id="KW-0812">Transmembrane</keyword>
<dbReference type="GO" id="GO:0005789">
    <property type="term" value="C:endoplasmic reticulum membrane"/>
    <property type="evidence" value="ECO:0007669"/>
    <property type="project" value="UniProtKB-SubCell"/>
</dbReference>
<keyword evidence="2" id="KW-0808">Transferase</keyword>
<dbReference type="GO" id="GO:0030258">
    <property type="term" value="P:lipid modification"/>
    <property type="evidence" value="ECO:0007669"/>
    <property type="project" value="TreeGrafter"/>
</dbReference>
<evidence type="ECO:0000256" key="6">
    <source>
        <dbReference type="ARBA" id="ARBA00023136"/>
    </source>
</evidence>
<organism evidence="9 10">
    <name type="scientific">Electrophorus electricus</name>
    <name type="common">Electric eel</name>
    <name type="synonym">Gymnotus electricus</name>
    <dbReference type="NCBI Taxonomy" id="8005"/>
    <lineage>
        <taxon>Eukaryota</taxon>
        <taxon>Metazoa</taxon>
        <taxon>Chordata</taxon>
        <taxon>Craniata</taxon>
        <taxon>Vertebrata</taxon>
        <taxon>Euteleostomi</taxon>
        <taxon>Actinopterygii</taxon>
        <taxon>Neopterygii</taxon>
        <taxon>Teleostei</taxon>
        <taxon>Ostariophysi</taxon>
        <taxon>Gymnotiformes</taxon>
        <taxon>Gymnotoidei</taxon>
        <taxon>Gymnotidae</taxon>
        <taxon>Electrophorus</taxon>
    </lineage>
</organism>
<dbReference type="Proteomes" id="UP000314983">
    <property type="component" value="Chromosome 10"/>
</dbReference>
<keyword evidence="5 8" id="KW-1133">Transmembrane helix</keyword>
<reference evidence="10" key="2">
    <citation type="journal article" date="2017" name="Sci. Adv.">
        <title>A tail of two voltages: Proteomic comparison of the three electric organs of the electric eel.</title>
        <authorList>
            <person name="Traeger L.L."/>
            <person name="Sabat G."/>
            <person name="Barrett-Wilt G.A."/>
            <person name="Wells G.B."/>
            <person name="Sussman M.R."/>
        </authorList>
    </citation>
    <scope>NUCLEOTIDE SEQUENCE [LARGE SCALE GENOMIC DNA]</scope>
</reference>
<feature type="transmembrane region" description="Helical" evidence="8">
    <location>
        <begin position="31"/>
        <end position="51"/>
    </location>
</feature>
<feature type="transmembrane region" description="Helical" evidence="8">
    <location>
        <begin position="372"/>
        <end position="390"/>
    </location>
</feature>
<feature type="transmembrane region" description="Helical" evidence="8">
    <location>
        <begin position="438"/>
        <end position="457"/>
    </location>
</feature>
<dbReference type="PANTHER" id="PTHR13906">
    <property type="entry name" value="PORCUPINE"/>
    <property type="match status" value="1"/>
</dbReference>
<dbReference type="Ensembl" id="ENSEEET00000001823.2">
    <property type="protein sequence ID" value="ENSEEEP00000001788.2"/>
    <property type="gene ID" value="ENSEEEG00000001132.2"/>
</dbReference>
<evidence type="ECO:0000256" key="3">
    <source>
        <dbReference type="ARBA" id="ARBA00022692"/>
    </source>
</evidence>
<evidence type="ECO:0000256" key="8">
    <source>
        <dbReference type="SAM" id="Phobius"/>
    </source>
</evidence>
<keyword evidence="7" id="KW-0012">Acyltransferase</keyword>
<evidence type="ECO:0000256" key="4">
    <source>
        <dbReference type="ARBA" id="ARBA00022824"/>
    </source>
</evidence>
<keyword evidence="10" id="KW-1185">Reference proteome</keyword>
<reference evidence="9" key="4">
    <citation type="submission" date="2025-08" db="UniProtKB">
        <authorList>
            <consortium name="Ensembl"/>
        </authorList>
    </citation>
    <scope>IDENTIFICATION</scope>
</reference>
<gene>
    <name evidence="9" type="primary">MBOAT1</name>
</gene>
<dbReference type="GeneTree" id="ENSGT01030000234564"/>
<reference evidence="9" key="3">
    <citation type="submission" date="2020-05" db="EMBL/GenBank/DDBJ databases">
        <title>Electrophorus electricus (electric eel) genome, fEleEle1, primary haplotype.</title>
        <authorList>
            <person name="Myers G."/>
            <person name="Meyer A."/>
            <person name="Fedrigo O."/>
            <person name="Formenti G."/>
            <person name="Rhie A."/>
            <person name="Tracey A."/>
            <person name="Sims Y."/>
            <person name="Jarvis E.D."/>
        </authorList>
    </citation>
    <scope>NUCLEOTIDE SEQUENCE [LARGE SCALE GENOMIC DNA]</scope>
</reference>
<dbReference type="AlphaFoldDB" id="A0A4W4DRH4"/>
<feature type="transmembrane region" description="Helical" evidence="8">
    <location>
        <begin position="92"/>
        <end position="115"/>
    </location>
</feature>
<keyword evidence="4" id="KW-0256">Endoplasmic reticulum</keyword>